<dbReference type="EMBL" id="CP027665">
    <property type="protein sequence ID" value="AVO37092.1"/>
    <property type="molecule type" value="Genomic_DNA"/>
</dbReference>
<feature type="domain" description="Carboxyltransferase" evidence="4">
    <location>
        <begin position="9"/>
        <end position="213"/>
    </location>
</feature>
<dbReference type="Pfam" id="PF02682">
    <property type="entry name" value="CT_C_D"/>
    <property type="match status" value="1"/>
</dbReference>
<dbReference type="SUPFAM" id="SSF50891">
    <property type="entry name" value="Cyclophilin-like"/>
    <property type="match status" value="1"/>
</dbReference>
<accession>A0A2S0MMI1</accession>
<dbReference type="KEGG" id="thas:C6Y53_04810"/>
<dbReference type="InterPro" id="IPR003833">
    <property type="entry name" value="CT_C_D"/>
</dbReference>
<dbReference type="SMART" id="SM00796">
    <property type="entry name" value="AHS1"/>
    <property type="match status" value="1"/>
</dbReference>
<evidence type="ECO:0000313" key="6">
    <source>
        <dbReference type="Proteomes" id="UP000237655"/>
    </source>
</evidence>
<organism evidence="5 6">
    <name type="scientific">Pukyongiella litopenaei</name>
    <dbReference type="NCBI Taxonomy" id="2605946"/>
    <lineage>
        <taxon>Bacteria</taxon>
        <taxon>Pseudomonadati</taxon>
        <taxon>Pseudomonadota</taxon>
        <taxon>Alphaproteobacteria</taxon>
        <taxon>Rhodobacterales</taxon>
        <taxon>Paracoccaceae</taxon>
        <taxon>Pukyongiella</taxon>
    </lineage>
</organism>
<dbReference type="GO" id="GO:0016787">
    <property type="term" value="F:hydrolase activity"/>
    <property type="evidence" value="ECO:0007669"/>
    <property type="project" value="UniProtKB-KW"/>
</dbReference>
<keyword evidence="2 5" id="KW-0378">Hydrolase</keyword>
<dbReference type="AlphaFoldDB" id="A0A2S0MMI1"/>
<reference evidence="6" key="1">
    <citation type="submission" date="2018-03" db="EMBL/GenBank/DDBJ databases">
        <title>Genomic analysis of the strain SH-1 isolated from shrimp intestine.</title>
        <authorList>
            <person name="Kim Y.-S."/>
            <person name="Kim S.-E."/>
            <person name="Kim K.-H."/>
        </authorList>
    </citation>
    <scope>NUCLEOTIDE SEQUENCE [LARGE SCALE GENOMIC DNA]</scope>
    <source>
        <strain evidence="6">SH-1</strain>
    </source>
</reference>
<protein>
    <submittedName>
        <fullName evidence="5">Allophanate hydrolase subunit 1</fullName>
    </submittedName>
</protein>
<evidence type="ECO:0000259" key="4">
    <source>
        <dbReference type="SMART" id="SM00796"/>
    </source>
</evidence>
<evidence type="ECO:0000256" key="3">
    <source>
        <dbReference type="ARBA" id="ARBA00022840"/>
    </source>
</evidence>
<name>A0A2S0MMI1_9RHOB</name>
<keyword evidence="1" id="KW-0547">Nucleotide-binding</keyword>
<keyword evidence="3" id="KW-0067">ATP-binding</keyword>
<evidence type="ECO:0000313" key="5">
    <source>
        <dbReference type="EMBL" id="AVO37092.1"/>
    </source>
</evidence>
<dbReference type="RefSeq" id="WP_106471406.1">
    <property type="nucleotide sequence ID" value="NZ_CP027665.1"/>
</dbReference>
<proteinExistence type="predicted"/>
<dbReference type="GO" id="GO:0005524">
    <property type="term" value="F:ATP binding"/>
    <property type="evidence" value="ECO:0007669"/>
    <property type="project" value="UniProtKB-KW"/>
</dbReference>
<gene>
    <name evidence="5" type="ORF">C6Y53_04810</name>
</gene>
<dbReference type="Gene3D" id="2.40.100.10">
    <property type="entry name" value="Cyclophilin-like"/>
    <property type="match status" value="1"/>
</dbReference>
<dbReference type="InterPro" id="IPR029000">
    <property type="entry name" value="Cyclophilin-like_dom_sf"/>
</dbReference>
<dbReference type="Gene3D" id="3.30.1360.40">
    <property type="match status" value="1"/>
</dbReference>
<dbReference type="InterPro" id="IPR010016">
    <property type="entry name" value="PxpB"/>
</dbReference>
<evidence type="ECO:0000256" key="1">
    <source>
        <dbReference type="ARBA" id="ARBA00022741"/>
    </source>
</evidence>
<dbReference type="PANTHER" id="PTHR34698">
    <property type="entry name" value="5-OXOPROLINASE SUBUNIT B"/>
    <property type="match status" value="1"/>
</dbReference>
<dbReference type="Proteomes" id="UP000237655">
    <property type="component" value="Chromosome"/>
</dbReference>
<sequence>MQNRTTKAPELLPLGRDGIVLRLALRPDPGATAGVQALRAALEAADLPGVNEIAPALASVLVRFDPARTTRDDLATGLRALVAGRDWCAADMPPPARRWTIPAAFGGSAGPQLSETAGLAGLDETRAVAELTATPLRVLAIGFAPGQPYLGLLPEHWDFPRQPELTPTVPAGALCAAVRQIVLFANPSTTGWRQVGLTGFRPFKADRAQPFALRPGDELRLSAVPDGEMQDLARNDPDGLGGARCEVLA</sequence>
<keyword evidence="6" id="KW-1185">Reference proteome</keyword>
<dbReference type="PANTHER" id="PTHR34698:SF2">
    <property type="entry name" value="5-OXOPROLINASE SUBUNIT B"/>
    <property type="match status" value="1"/>
</dbReference>
<dbReference type="SUPFAM" id="SSF160467">
    <property type="entry name" value="PH0987 N-terminal domain-like"/>
    <property type="match status" value="1"/>
</dbReference>
<evidence type="ECO:0000256" key="2">
    <source>
        <dbReference type="ARBA" id="ARBA00022801"/>
    </source>
</evidence>